<dbReference type="UniPathway" id="UPA00850"/>
<evidence type="ECO:0000259" key="7">
    <source>
        <dbReference type="Pfam" id="PF02875"/>
    </source>
</evidence>
<dbReference type="GO" id="GO:0004326">
    <property type="term" value="F:tetrahydrofolylpolyglutamate synthase activity"/>
    <property type="evidence" value="ECO:0007669"/>
    <property type="project" value="InterPro"/>
</dbReference>
<dbReference type="Gene3D" id="3.90.190.20">
    <property type="entry name" value="Mur ligase, C-terminal domain"/>
    <property type="match status" value="1"/>
</dbReference>
<dbReference type="eggNOG" id="KOG2525">
    <property type="taxonomic scope" value="Eukaryota"/>
</dbReference>
<dbReference type="AlphaFoldDB" id="W9Y8U7"/>
<dbReference type="InterPro" id="IPR036565">
    <property type="entry name" value="Mur-like_cat_sf"/>
</dbReference>
<keyword evidence="4" id="KW-0547">Nucleotide-binding</keyword>
<sequence length="504" mass="53845">MINLGLQRISRLLAPLFTAHPTLPFKAIHIAGTNGKGSVAALISTVLSASGYRVGRFTSPHVIDRWDCITLDQQVVDRDLFLSVERDVKSKAGAGPGGEDASEFEILTATAFELFAAEKVDVAVVECGLGGRLDATNVLRPQDVLVSVLTKVGLDHTEFLGETVEAVAREKVGIFKPGVPVVVDESNDGMVLEVVRKKVEEVEVEVEEEELASGEGAGLFVLPEDLKGRLVTVQGLAQLGLADHQVQNLVTAFTAYYIAEEQLEKLRTAIPSTTPSTSPTTSTRPTVPTTFEERISKITQSLPSLVRQAQSSLRGRLEWLSLSPTVLSMDREIVADADTDADGPVKVLLDGAHNPQSAHALADYVDGHIRGDCPVTWVLAAKNDKDVRSMLSILLRSSDNIVTCSFGPVDGMPWVKSMDASQLAGVVREFITDGVVEVAQTGCVDEAVRKAVKIASGRGSEQIVNCQGTGNGNGNGKGPICIAGSLYLVGDTLRWLREAEISGK</sequence>
<feature type="domain" description="Mur ligase central" evidence="8">
    <location>
        <begin position="30"/>
        <end position="183"/>
    </location>
</feature>
<keyword evidence="3" id="KW-0479">Metal-binding</keyword>
<dbReference type="InterPro" id="IPR018109">
    <property type="entry name" value="Folylpolyglutamate_synth_CS"/>
</dbReference>
<dbReference type="GO" id="GO:0005524">
    <property type="term" value="F:ATP binding"/>
    <property type="evidence" value="ECO:0007669"/>
    <property type="project" value="UniProtKB-KW"/>
</dbReference>
<dbReference type="GO" id="GO:0005739">
    <property type="term" value="C:mitochondrion"/>
    <property type="evidence" value="ECO:0007669"/>
    <property type="project" value="TreeGrafter"/>
</dbReference>
<keyword evidence="5" id="KW-0067">ATP-binding</keyword>
<comment type="similarity">
    <text evidence="1">Belongs to the folylpolyglutamate synthase family.</text>
</comment>
<dbReference type="OrthoDB" id="5212574at2759"/>
<evidence type="ECO:0000256" key="3">
    <source>
        <dbReference type="ARBA" id="ARBA00022723"/>
    </source>
</evidence>
<dbReference type="GO" id="GO:0005829">
    <property type="term" value="C:cytosol"/>
    <property type="evidence" value="ECO:0007669"/>
    <property type="project" value="TreeGrafter"/>
</dbReference>
<dbReference type="InterPro" id="IPR001645">
    <property type="entry name" value="Folylpolyglutamate_synth"/>
</dbReference>
<proteinExistence type="inferred from homology"/>
<dbReference type="GO" id="GO:0046872">
    <property type="term" value="F:metal ion binding"/>
    <property type="evidence" value="ECO:0007669"/>
    <property type="project" value="UniProtKB-KW"/>
</dbReference>
<dbReference type="InterPro" id="IPR013221">
    <property type="entry name" value="Mur_ligase_cen"/>
</dbReference>
<dbReference type="STRING" id="1182541.W9Y8U7"/>
<dbReference type="NCBIfam" id="TIGR01499">
    <property type="entry name" value="folC"/>
    <property type="match status" value="1"/>
</dbReference>
<dbReference type="EMBL" id="AMWN01000005">
    <property type="protein sequence ID" value="EXJ86055.1"/>
    <property type="molecule type" value="Genomic_DNA"/>
</dbReference>
<name>W9Y8U7_9EURO</name>
<comment type="caution">
    <text evidence="9">The sequence shown here is derived from an EMBL/GenBank/DDBJ whole genome shotgun (WGS) entry which is preliminary data.</text>
</comment>
<evidence type="ECO:0000256" key="6">
    <source>
        <dbReference type="ARBA" id="ARBA00022842"/>
    </source>
</evidence>
<keyword evidence="6" id="KW-0460">Magnesium</keyword>
<dbReference type="GO" id="GO:0008841">
    <property type="term" value="F:dihydrofolate synthase activity"/>
    <property type="evidence" value="ECO:0007669"/>
    <property type="project" value="TreeGrafter"/>
</dbReference>
<evidence type="ECO:0000256" key="2">
    <source>
        <dbReference type="ARBA" id="ARBA00022598"/>
    </source>
</evidence>
<protein>
    <submittedName>
        <fullName evidence="9">Uncharacterized protein</fullName>
    </submittedName>
</protein>
<evidence type="ECO:0000313" key="9">
    <source>
        <dbReference type="EMBL" id="EXJ86055.1"/>
    </source>
</evidence>
<accession>W9Y8U7</accession>
<dbReference type="PANTHER" id="PTHR11136">
    <property type="entry name" value="FOLYLPOLYGLUTAMATE SYNTHASE-RELATED"/>
    <property type="match status" value="1"/>
</dbReference>
<evidence type="ECO:0000259" key="8">
    <source>
        <dbReference type="Pfam" id="PF08245"/>
    </source>
</evidence>
<dbReference type="PROSITE" id="PS01012">
    <property type="entry name" value="FOLYLPOLYGLU_SYNT_2"/>
    <property type="match status" value="1"/>
</dbReference>
<gene>
    <name evidence="9" type="ORF">A1O1_06424</name>
</gene>
<organism evidence="9 10">
    <name type="scientific">Capronia coronata CBS 617.96</name>
    <dbReference type="NCBI Taxonomy" id="1182541"/>
    <lineage>
        <taxon>Eukaryota</taxon>
        <taxon>Fungi</taxon>
        <taxon>Dikarya</taxon>
        <taxon>Ascomycota</taxon>
        <taxon>Pezizomycotina</taxon>
        <taxon>Eurotiomycetes</taxon>
        <taxon>Chaetothyriomycetidae</taxon>
        <taxon>Chaetothyriales</taxon>
        <taxon>Herpotrichiellaceae</taxon>
        <taxon>Capronia</taxon>
    </lineage>
</organism>
<dbReference type="GeneID" id="19161292"/>
<dbReference type="InterPro" id="IPR036615">
    <property type="entry name" value="Mur_ligase_C_dom_sf"/>
</dbReference>
<dbReference type="Gene3D" id="3.40.1190.10">
    <property type="entry name" value="Mur-like, catalytic domain"/>
    <property type="match status" value="1"/>
</dbReference>
<dbReference type="InterPro" id="IPR004101">
    <property type="entry name" value="Mur_ligase_C"/>
</dbReference>
<dbReference type="PROSITE" id="PS01011">
    <property type="entry name" value="FOLYLPOLYGLU_SYNT_1"/>
    <property type="match status" value="1"/>
</dbReference>
<dbReference type="SUPFAM" id="SSF53623">
    <property type="entry name" value="MurD-like peptide ligases, catalytic domain"/>
    <property type="match status" value="1"/>
</dbReference>
<evidence type="ECO:0000256" key="5">
    <source>
        <dbReference type="ARBA" id="ARBA00022840"/>
    </source>
</evidence>
<dbReference type="SUPFAM" id="SSF53244">
    <property type="entry name" value="MurD-like peptide ligases, peptide-binding domain"/>
    <property type="match status" value="1"/>
</dbReference>
<reference evidence="9 10" key="1">
    <citation type="submission" date="2013-03" db="EMBL/GenBank/DDBJ databases">
        <title>The Genome Sequence of Capronia coronata CBS 617.96.</title>
        <authorList>
            <consortium name="The Broad Institute Genomics Platform"/>
            <person name="Cuomo C."/>
            <person name="de Hoog S."/>
            <person name="Gorbushina A."/>
            <person name="Walker B."/>
            <person name="Young S.K."/>
            <person name="Zeng Q."/>
            <person name="Gargeya S."/>
            <person name="Fitzgerald M."/>
            <person name="Haas B."/>
            <person name="Abouelleil A."/>
            <person name="Allen A.W."/>
            <person name="Alvarado L."/>
            <person name="Arachchi H.M."/>
            <person name="Berlin A.M."/>
            <person name="Chapman S.B."/>
            <person name="Gainer-Dewar J."/>
            <person name="Goldberg J."/>
            <person name="Griggs A."/>
            <person name="Gujja S."/>
            <person name="Hansen M."/>
            <person name="Howarth C."/>
            <person name="Imamovic A."/>
            <person name="Ireland A."/>
            <person name="Larimer J."/>
            <person name="McCowan C."/>
            <person name="Murphy C."/>
            <person name="Pearson M."/>
            <person name="Poon T.W."/>
            <person name="Priest M."/>
            <person name="Roberts A."/>
            <person name="Saif S."/>
            <person name="Shea T."/>
            <person name="Sisk P."/>
            <person name="Sykes S."/>
            <person name="Wortman J."/>
            <person name="Nusbaum C."/>
            <person name="Birren B."/>
        </authorList>
    </citation>
    <scope>NUCLEOTIDE SEQUENCE [LARGE SCALE GENOMIC DNA]</scope>
    <source>
        <strain evidence="9 10">CBS 617.96</strain>
    </source>
</reference>
<dbReference type="Proteomes" id="UP000019484">
    <property type="component" value="Unassembled WGS sequence"/>
</dbReference>
<feature type="domain" description="Mur ligase C-terminal" evidence="7">
    <location>
        <begin position="343"/>
        <end position="456"/>
    </location>
</feature>
<evidence type="ECO:0000313" key="10">
    <source>
        <dbReference type="Proteomes" id="UP000019484"/>
    </source>
</evidence>
<dbReference type="Pfam" id="PF08245">
    <property type="entry name" value="Mur_ligase_M"/>
    <property type="match status" value="1"/>
</dbReference>
<dbReference type="Pfam" id="PF02875">
    <property type="entry name" value="Mur_ligase_C"/>
    <property type="match status" value="1"/>
</dbReference>
<dbReference type="HOGENOM" id="CLU_015869_2_0_1"/>
<dbReference type="RefSeq" id="XP_007725493.1">
    <property type="nucleotide sequence ID" value="XM_007727303.1"/>
</dbReference>
<keyword evidence="10" id="KW-1185">Reference proteome</keyword>
<evidence type="ECO:0000256" key="1">
    <source>
        <dbReference type="ARBA" id="ARBA00008276"/>
    </source>
</evidence>
<evidence type="ECO:0000256" key="4">
    <source>
        <dbReference type="ARBA" id="ARBA00022741"/>
    </source>
</evidence>
<keyword evidence="2" id="KW-0436">Ligase</keyword>
<dbReference type="PANTHER" id="PTHR11136:SF0">
    <property type="entry name" value="DIHYDROFOLATE SYNTHETASE-RELATED"/>
    <property type="match status" value="1"/>
</dbReference>